<evidence type="ECO:0000256" key="12">
    <source>
        <dbReference type="ARBA" id="ARBA00023315"/>
    </source>
</evidence>
<sequence length="347" mass="37917">MSEVRISNACPEILNRLEQLQGVNKEYKPFARLDSCGATGKGPYGVFQVARMAVSILLLLPIIKLILVIACFSAMLMGCSLVDIFVSGETRLTLKRAVAAVCARSTLFCLGFFKIRRTRVSDAEGRLTEPYQRLDVGEPYPVIVTNHVSGWDIVVMAAECCPSFVAKSGVANAPLVGPIAKSIGTIFISRDDKDAKNVQPVKGNATLVRERALDPAASPLLVFPEGTTSNGAFLLPFHTSAFLAQKPVQPLVLKYRAAADFSPAFETIGALTSLGLLLCQWVNHLEIVYLPLYIPSKEEMADPKLYASNVREHMAAYGELQLSDLSLKDKRRYHSILKGEKVEGKDT</sequence>
<evidence type="ECO:0000256" key="10">
    <source>
        <dbReference type="ARBA" id="ARBA00023209"/>
    </source>
</evidence>
<keyword evidence="9 13" id="KW-0472">Membrane</keyword>
<dbReference type="CDD" id="cd07991">
    <property type="entry name" value="LPLAT_LPCAT1-like"/>
    <property type="match status" value="1"/>
</dbReference>
<feature type="transmembrane region" description="Helical" evidence="13">
    <location>
        <begin position="56"/>
        <end position="77"/>
    </location>
</feature>
<evidence type="ECO:0000256" key="6">
    <source>
        <dbReference type="ARBA" id="ARBA00022692"/>
    </source>
</evidence>
<dbReference type="Pfam" id="PF01553">
    <property type="entry name" value="Acyltransferase"/>
    <property type="match status" value="1"/>
</dbReference>
<keyword evidence="6 13" id="KW-0812">Transmembrane</keyword>
<gene>
    <name evidence="15" type="ORF">CYMTET_53865</name>
</gene>
<evidence type="ECO:0000256" key="1">
    <source>
        <dbReference type="ARBA" id="ARBA00004370"/>
    </source>
</evidence>
<dbReference type="GO" id="GO:0071618">
    <property type="term" value="F:lysophosphatidylethanolamine acyltransferase activity"/>
    <property type="evidence" value="ECO:0007669"/>
    <property type="project" value="TreeGrafter"/>
</dbReference>
<dbReference type="AlphaFoldDB" id="A0AAE0BHX3"/>
<comment type="caution">
    <text evidence="15">The sequence shown here is derived from an EMBL/GenBank/DDBJ whole genome shotgun (WGS) entry which is preliminary data.</text>
</comment>
<reference evidence="15 16" key="1">
    <citation type="journal article" date="2015" name="Genome Biol. Evol.">
        <title>Comparative Genomics of a Bacterivorous Green Alga Reveals Evolutionary Causalities and Consequences of Phago-Mixotrophic Mode of Nutrition.</title>
        <authorList>
            <person name="Burns J.A."/>
            <person name="Paasch A."/>
            <person name="Narechania A."/>
            <person name="Kim E."/>
        </authorList>
    </citation>
    <scope>NUCLEOTIDE SEQUENCE [LARGE SCALE GENOMIC DNA]</scope>
    <source>
        <strain evidence="15 16">PLY_AMNH</strain>
    </source>
</reference>
<dbReference type="InterPro" id="IPR002123">
    <property type="entry name" value="Plipid/glycerol_acylTrfase"/>
</dbReference>
<dbReference type="GO" id="GO:0016020">
    <property type="term" value="C:membrane"/>
    <property type="evidence" value="ECO:0007669"/>
    <property type="project" value="UniProtKB-SubCell"/>
</dbReference>
<keyword evidence="11" id="KW-1208">Phospholipid metabolism</keyword>
<evidence type="ECO:0000256" key="2">
    <source>
        <dbReference type="ARBA" id="ARBA00005189"/>
    </source>
</evidence>
<evidence type="ECO:0000313" key="16">
    <source>
        <dbReference type="Proteomes" id="UP001190700"/>
    </source>
</evidence>
<evidence type="ECO:0000256" key="3">
    <source>
        <dbReference type="ARBA" id="ARBA00008655"/>
    </source>
</evidence>
<protein>
    <submittedName>
        <fullName evidence="15">Lysophosphatidylcholine acyltransferase 2</fullName>
    </submittedName>
</protein>
<dbReference type="EMBL" id="LGRX02035185">
    <property type="protein sequence ID" value="KAK3235977.1"/>
    <property type="molecule type" value="Genomic_DNA"/>
</dbReference>
<feature type="domain" description="Phospholipid/glycerol acyltransferase" evidence="14">
    <location>
        <begin position="141"/>
        <end position="256"/>
    </location>
</feature>
<evidence type="ECO:0000259" key="14">
    <source>
        <dbReference type="SMART" id="SM00563"/>
    </source>
</evidence>
<keyword evidence="16" id="KW-1185">Reference proteome</keyword>
<evidence type="ECO:0000256" key="11">
    <source>
        <dbReference type="ARBA" id="ARBA00023264"/>
    </source>
</evidence>
<accession>A0AAE0BHX3</accession>
<proteinExistence type="inferred from homology"/>
<dbReference type="GO" id="GO:0008374">
    <property type="term" value="F:O-acyltransferase activity"/>
    <property type="evidence" value="ECO:0007669"/>
    <property type="project" value="InterPro"/>
</dbReference>
<evidence type="ECO:0000313" key="15">
    <source>
        <dbReference type="EMBL" id="KAK3235977.1"/>
    </source>
</evidence>
<comment type="subcellular location">
    <subcellularLocation>
        <location evidence="1">Membrane</location>
    </subcellularLocation>
</comment>
<dbReference type="Proteomes" id="UP001190700">
    <property type="component" value="Unassembled WGS sequence"/>
</dbReference>
<keyword evidence="5" id="KW-0808">Transferase</keyword>
<evidence type="ECO:0000256" key="8">
    <source>
        <dbReference type="ARBA" id="ARBA00023098"/>
    </source>
</evidence>
<keyword evidence="8" id="KW-0443">Lipid metabolism</keyword>
<keyword evidence="7 13" id="KW-1133">Transmembrane helix</keyword>
<dbReference type="InterPro" id="IPR045252">
    <property type="entry name" value="LPCAT1-like"/>
</dbReference>
<dbReference type="SUPFAM" id="SSF69593">
    <property type="entry name" value="Glycerol-3-phosphate (1)-acyltransferase"/>
    <property type="match status" value="1"/>
</dbReference>
<evidence type="ECO:0000256" key="7">
    <source>
        <dbReference type="ARBA" id="ARBA00022989"/>
    </source>
</evidence>
<dbReference type="PANTHER" id="PTHR23063">
    <property type="entry name" value="PHOSPHOLIPID ACYLTRANSFERASE"/>
    <property type="match status" value="1"/>
</dbReference>
<organism evidence="15 16">
    <name type="scientific">Cymbomonas tetramitiformis</name>
    <dbReference type="NCBI Taxonomy" id="36881"/>
    <lineage>
        <taxon>Eukaryota</taxon>
        <taxon>Viridiplantae</taxon>
        <taxon>Chlorophyta</taxon>
        <taxon>Pyramimonadophyceae</taxon>
        <taxon>Pyramimonadales</taxon>
        <taxon>Pyramimonadaceae</taxon>
        <taxon>Cymbomonas</taxon>
    </lineage>
</organism>
<comment type="pathway">
    <text evidence="2">Lipid metabolism.</text>
</comment>
<evidence type="ECO:0000256" key="13">
    <source>
        <dbReference type="SAM" id="Phobius"/>
    </source>
</evidence>
<keyword evidence="10" id="KW-0594">Phospholipid biosynthesis</keyword>
<keyword evidence="12 15" id="KW-0012">Acyltransferase</keyword>
<evidence type="ECO:0000256" key="4">
    <source>
        <dbReference type="ARBA" id="ARBA00022516"/>
    </source>
</evidence>
<dbReference type="GO" id="GO:0005783">
    <property type="term" value="C:endoplasmic reticulum"/>
    <property type="evidence" value="ECO:0007669"/>
    <property type="project" value="TreeGrafter"/>
</dbReference>
<dbReference type="SMART" id="SM00563">
    <property type="entry name" value="PlsC"/>
    <property type="match status" value="1"/>
</dbReference>
<name>A0AAE0BHX3_9CHLO</name>
<dbReference type="GO" id="GO:0008654">
    <property type="term" value="P:phospholipid biosynthetic process"/>
    <property type="evidence" value="ECO:0007669"/>
    <property type="project" value="UniProtKB-KW"/>
</dbReference>
<evidence type="ECO:0000256" key="9">
    <source>
        <dbReference type="ARBA" id="ARBA00023136"/>
    </source>
</evidence>
<comment type="similarity">
    <text evidence="3">Belongs to the 1-acyl-sn-glycerol-3-phosphate acyltransferase family.</text>
</comment>
<keyword evidence="4" id="KW-0444">Lipid biosynthesis</keyword>
<evidence type="ECO:0000256" key="5">
    <source>
        <dbReference type="ARBA" id="ARBA00022679"/>
    </source>
</evidence>
<dbReference type="PANTHER" id="PTHR23063:SF54">
    <property type="entry name" value="LYSOPHOSPHOLIPID ACYLTRANSFERASE LPEAT1"/>
    <property type="match status" value="1"/>
</dbReference>